<sequence>MSFLASHHLFFTLFVTTVLLGISLKSTQGILCWHCTSPKNDSLCDKEHNGENENCNTTLNAMCVIRIRTEKDTKKKEIYKFCESTMDKTSGTCEEEPGTIATTNEVCYCNDKDLCNKEEIAGKGKSGSALITPMIISIFSGIICMLNADLWNL</sequence>
<organism evidence="2 3">
    <name type="scientific">Orchesella cincta</name>
    <name type="common">Springtail</name>
    <name type="synonym">Podura cincta</name>
    <dbReference type="NCBI Taxonomy" id="48709"/>
    <lineage>
        <taxon>Eukaryota</taxon>
        <taxon>Metazoa</taxon>
        <taxon>Ecdysozoa</taxon>
        <taxon>Arthropoda</taxon>
        <taxon>Hexapoda</taxon>
        <taxon>Collembola</taxon>
        <taxon>Entomobryomorpha</taxon>
        <taxon>Entomobryoidea</taxon>
        <taxon>Orchesellidae</taxon>
        <taxon>Orchesellinae</taxon>
        <taxon>Orchesella</taxon>
    </lineage>
</organism>
<comment type="caution">
    <text evidence="2">The sequence shown here is derived from an EMBL/GenBank/DDBJ whole genome shotgun (WGS) entry which is preliminary data.</text>
</comment>
<name>A0A1D2MS39_ORCCI</name>
<feature type="chain" id="PRO_5008904462" description="Protein sleepless" evidence="1">
    <location>
        <begin position="30"/>
        <end position="153"/>
    </location>
</feature>
<keyword evidence="3" id="KW-1185">Reference proteome</keyword>
<gene>
    <name evidence="2" type="ORF">Ocin01_10967</name>
</gene>
<evidence type="ECO:0000313" key="2">
    <source>
        <dbReference type="EMBL" id="ODM95718.1"/>
    </source>
</evidence>
<evidence type="ECO:0008006" key="4">
    <source>
        <dbReference type="Google" id="ProtNLM"/>
    </source>
</evidence>
<dbReference type="Proteomes" id="UP000094527">
    <property type="component" value="Unassembled WGS sequence"/>
</dbReference>
<proteinExistence type="predicted"/>
<evidence type="ECO:0000256" key="1">
    <source>
        <dbReference type="SAM" id="SignalP"/>
    </source>
</evidence>
<accession>A0A1D2MS39</accession>
<protein>
    <recommendedName>
        <fullName evidence="4">Protein sleepless</fullName>
    </recommendedName>
</protein>
<feature type="signal peptide" evidence="1">
    <location>
        <begin position="1"/>
        <end position="29"/>
    </location>
</feature>
<keyword evidence="1" id="KW-0732">Signal</keyword>
<reference evidence="2 3" key="1">
    <citation type="journal article" date="2016" name="Genome Biol. Evol.">
        <title>Gene Family Evolution Reflects Adaptation to Soil Environmental Stressors in the Genome of the Collembolan Orchesella cincta.</title>
        <authorList>
            <person name="Faddeeva-Vakhrusheva A."/>
            <person name="Derks M.F."/>
            <person name="Anvar S.Y."/>
            <person name="Agamennone V."/>
            <person name="Suring W."/>
            <person name="Smit S."/>
            <person name="van Straalen N.M."/>
            <person name="Roelofs D."/>
        </authorList>
    </citation>
    <scope>NUCLEOTIDE SEQUENCE [LARGE SCALE GENOMIC DNA]</scope>
    <source>
        <tissue evidence="2">Mixed pool</tissue>
    </source>
</reference>
<dbReference type="AlphaFoldDB" id="A0A1D2MS39"/>
<dbReference type="EMBL" id="LJIJ01000630">
    <property type="protein sequence ID" value="ODM95718.1"/>
    <property type="molecule type" value="Genomic_DNA"/>
</dbReference>
<evidence type="ECO:0000313" key="3">
    <source>
        <dbReference type="Proteomes" id="UP000094527"/>
    </source>
</evidence>